<protein>
    <recommendedName>
        <fullName evidence="3">Immunoglobulin V-set domain-containing protein</fullName>
    </recommendedName>
</protein>
<dbReference type="Gene3D" id="2.60.40.10">
    <property type="entry name" value="Immunoglobulins"/>
    <property type="match status" value="1"/>
</dbReference>
<sequence length="67" mass="7554">SFLGLSFQMRRYTGVKSETLTQPDSVTVQPGHTLSISCTVSYSSCTKHFSVRLLRSSRRRCHSVEIC</sequence>
<dbReference type="Ensembl" id="ENSNMLT00000033213.1">
    <property type="protein sequence ID" value="ENSNMLP00000029774.1"/>
    <property type="gene ID" value="ENSNMLG00000018851.1"/>
</dbReference>
<evidence type="ECO:0000313" key="1">
    <source>
        <dbReference type="Ensembl" id="ENSNMLP00000029774.1"/>
    </source>
</evidence>
<dbReference type="Proteomes" id="UP000694523">
    <property type="component" value="Unplaced"/>
</dbReference>
<reference evidence="1" key="2">
    <citation type="submission" date="2025-09" db="UniProtKB">
        <authorList>
            <consortium name="Ensembl"/>
        </authorList>
    </citation>
    <scope>IDENTIFICATION</scope>
</reference>
<dbReference type="InterPro" id="IPR036179">
    <property type="entry name" value="Ig-like_dom_sf"/>
</dbReference>
<dbReference type="AlphaFoldDB" id="A0A8C6WT11"/>
<evidence type="ECO:0000313" key="2">
    <source>
        <dbReference type="Proteomes" id="UP000694523"/>
    </source>
</evidence>
<proteinExistence type="predicted"/>
<reference evidence="1" key="1">
    <citation type="submission" date="2025-08" db="UniProtKB">
        <authorList>
            <consortium name="Ensembl"/>
        </authorList>
    </citation>
    <scope>IDENTIFICATION</scope>
</reference>
<keyword evidence="2" id="KW-1185">Reference proteome</keyword>
<name>A0A8C6WT11_9GOBI</name>
<accession>A0A8C6WT11</accession>
<organism evidence="1 2">
    <name type="scientific">Neogobius melanostomus</name>
    <name type="common">round goby</name>
    <dbReference type="NCBI Taxonomy" id="47308"/>
    <lineage>
        <taxon>Eukaryota</taxon>
        <taxon>Metazoa</taxon>
        <taxon>Chordata</taxon>
        <taxon>Craniata</taxon>
        <taxon>Vertebrata</taxon>
        <taxon>Euteleostomi</taxon>
        <taxon>Actinopterygii</taxon>
        <taxon>Neopterygii</taxon>
        <taxon>Teleostei</taxon>
        <taxon>Neoteleostei</taxon>
        <taxon>Acanthomorphata</taxon>
        <taxon>Gobiaria</taxon>
        <taxon>Gobiiformes</taxon>
        <taxon>Gobioidei</taxon>
        <taxon>Gobiidae</taxon>
        <taxon>Benthophilinae</taxon>
        <taxon>Neogobiini</taxon>
        <taxon>Neogobius</taxon>
    </lineage>
</organism>
<evidence type="ECO:0008006" key="3">
    <source>
        <dbReference type="Google" id="ProtNLM"/>
    </source>
</evidence>
<dbReference type="SUPFAM" id="SSF48726">
    <property type="entry name" value="Immunoglobulin"/>
    <property type="match status" value="1"/>
</dbReference>
<dbReference type="InterPro" id="IPR013783">
    <property type="entry name" value="Ig-like_fold"/>
</dbReference>